<evidence type="ECO:0000313" key="1">
    <source>
        <dbReference type="EMBL" id="OOM78321.1"/>
    </source>
</evidence>
<dbReference type="AlphaFoldDB" id="A0A1S8TKS3"/>
<accession>A0A1S8TKS3</accession>
<dbReference type="Proteomes" id="UP000190890">
    <property type="component" value="Unassembled WGS sequence"/>
</dbReference>
<proteinExistence type="predicted"/>
<organism evidence="1 2">
    <name type="scientific">Clostridium puniceum</name>
    <dbReference type="NCBI Taxonomy" id="29367"/>
    <lineage>
        <taxon>Bacteria</taxon>
        <taxon>Bacillati</taxon>
        <taxon>Bacillota</taxon>
        <taxon>Clostridia</taxon>
        <taxon>Eubacteriales</taxon>
        <taxon>Clostridiaceae</taxon>
        <taxon>Clostridium</taxon>
    </lineage>
</organism>
<dbReference type="InterPro" id="IPR051082">
    <property type="entry name" value="Pentapeptide-BTB/POZ_domain"/>
</dbReference>
<reference evidence="1 2" key="1">
    <citation type="submission" date="2016-05" db="EMBL/GenBank/DDBJ databases">
        <title>Microbial solvent formation.</title>
        <authorList>
            <person name="Poehlein A."/>
            <person name="Montoya Solano J.D."/>
            <person name="Flitsch S."/>
            <person name="Krabben P."/>
            <person name="Duerre P."/>
            <person name="Daniel R."/>
        </authorList>
    </citation>
    <scope>NUCLEOTIDE SEQUENCE [LARGE SCALE GENOMIC DNA]</scope>
    <source>
        <strain evidence="1 2">DSM 2619</strain>
    </source>
</reference>
<dbReference type="RefSeq" id="WP_077847092.1">
    <property type="nucleotide sequence ID" value="NZ_LZZM01000127.1"/>
</dbReference>
<keyword evidence="2" id="KW-1185">Reference proteome</keyword>
<sequence length="514" mass="59147">MSKKNIFLLLLFTIICFSLFTRSVVLANTENTISTEQGNLNLQEIKTRLEIEKLSTDIKNSNNSIVFQYITLACTAVTVIISLRTMSNQINTFRMQTEQNKKQQMTSFLSQLASSDEPTKVGAIQALGKYEEALPYLVNLLKFKTSYFVADTVMVTLINNAEKSLKLLIDESKSAKLEKIKLAGELTALDEKEDEIIKLLDIDIEVFKEWKESELFKDSKDRITYNIELQCKNGESSRAEIISIEKKKIITNVELVDNLLKELVKITSGIIKKLSQLEKKFSIEGAYLPKISLYELNLSEWNLYKADLSNANLKKCIFINTKFENAILKNTSFREGIFENNKFCGNIYDNCDFSKCKLENVEFSNIETLGVLFKGAVLRKCRFINCVYKLSRMEGINLTEAKIKDTKFYEANFMNAEIDNRNIFERVDFNGSRFDGSKNIRSKFSECKMFGVNFNNASYKSCRLNSVEFKDIKECNNLICENNKYHLIKFQDGCEYLKQYIEECNDISNITFGD</sequence>
<dbReference type="InterPro" id="IPR001646">
    <property type="entry name" value="5peptide_repeat"/>
</dbReference>
<name>A0A1S8TKS3_9CLOT</name>
<dbReference type="OrthoDB" id="268207at2"/>
<dbReference type="PANTHER" id="PTHR14136:SF17">
    <property type="entry name" value="BTB_POZ DOMAIN-CONTAINING PROTEIN KCTD9"/>
    <property type="match status" value="1"/>
</dbReference>
<dbReference type="STRING" id="29367.CLPUN_19300"/>
<protein>
    <submittedName>
        <fullName evidence="1">Pentapeptide repeat protein</fullName>
    </submittedName>
</protein>
<dbReference type="Gene3D" id="2.160.20.80">
    <property type="entry name" value="E3 ubiquitin-protein ligase SopA"/>
    <property type="match status" value="2"/>
</dbReference>
<dbReference type="SUPFAM" id="SSF141571">
    <property type="entry name" value="Pentapeptide repeat-like"/>
    <property type="match status" value="2"/>
</dbReference>
<dbReference type="PANTHER" id="PTHR14136">
    <property type="entry name" value="BTB_POZ DOMAIN-CONTAINING PROTEIN KCTD9"/>
    <property type="match status" value="1"/>
</dbReference>
<gene>
    <name evidence="1" type="ORF">CLPUN_19300</name>
</gene>
<dbReference type="Pfam" id="PF00805">
    <property type="entry name" value="Pentapeptide"/>
    <property type="match status" value="1"/>
</dbReference>
<dbReference type="EMBL" id="LZZM01000127">
    <property type="protein sequence ID" value="OOM78321.1"/>
    <property type="molecule type" value="Genomic_DNA"/>
</dbReference>
<evidence type="ECO:0000313" key="2">
    <source>
        <dbReference type="Proteomes" id="UP000190890"/>
    </source>
</evidence>
<comment type="caution">
    <text evidence="1">The sequence shown here is derived from an EMBL/GenBank/DDBJ whole genome shotgun (WGS) entry which is preliminary data.</text>
</comment>